<dbReference type="Proteomes" id="UP000199513">
    <property type="component" value="Unassembled WGS sequence"/>
</dbReference>
<feature type="domain" description="DJ-1/PfpI" evidence="1">
    <location>
        <begin position="13"/>
        <end position="144"/>
    </location>
</feature>
<dbReference type="NCBIfam" id="NF008747">
    <property type="entry name" value="PRK11780.1"/>
    <property type="match status" value="1"/>
</dbReference>
<keyword evidence="3" id="KW-1185">Reference proteome</keyword>
<dbReference type="AlphaFoldDB" id="A0A1I2CNS6"/>
<dbReference type="InterPro" id="IPR029062">
    <property type="entry name" value="Class_I_gatase-like"/>
</dbReference>
<evidence type="ECO:0000313" key="2">
    <source>
        <dbReference type="EMBL" id="SFE69390.1"/>
    </source>
</evidence>
<gene>
    <name evidence="2" type="ORF">SAMN04488541_100571</name>
</gene>
<dbReference type="PANTHER" id="PTHR10224:SF12">
    <property type="entry name" value="GLYOXALASE ELBB"/>
    <property type="match status" value="1"/>
</dbReference>
<dbReference type="EMBL" id="FONY01000005">
    <property type="protein sequence ID" value="SFE69390.1"/>
    <property type="molecule type" value="Genomic_DNA"/>
</dbReference>
<reference evidence="3" key="1">
    <citation type="submission" date="2016-10" db="EMBL/GenBank/DDBJ databases">
        <authorList>
            <person name="Varghese N."/>
            <person name="Submissions S."/>
        </authorList>
    </citation>
    <scope>NUCLEOTIDE SEQUENCE [LARGE SCALE GENOMIC DNA]</scope>
    <source>
        <strain>GEY</strain>
        <strain evidence="3">DSM 9560</strain>
    </source>
</reference>
<dbReference type="PANTHER" id="PTHR10224">
    <property type="entry name" value="ES1 PROTEIN HOMOLOG, MITOCHONDRIAL"/>
    <property type="match status" value="1"/>
</dbReference>
<organism evidence="2 3">
    <name type="scientific">Thermoflexibacter ruber</name>
    <dbReference type="NCBI Taxonomy" id="1003"/>
    <lineage>
        <taxon>Bacteria</taxon>
        <taxon>Pseudomonadati</taxon>
        <taxon>Bacteroidota</taxon>
        <taxon>Cytophagia</taxon>
        <taxon>Cytophagales</taxon>
        <taxon>Thermoflexibacteraceae</taxon>
        <taxon>Thermoflexibacter</taxon>
    </lineage>
</organism>
<dbReference type="Pfam" id="PF01965">
    <property type="entry name" value="DJ-1_PfpI"/>
    <property type="match status" value="1"/>
</dbReference>
<name>A0A1I2CNS6_9BACT</name>
<evidence type="ECO:0000259" key="1">
    <source>
        <dbReference type="Pfam" id="PF01965"/>
    </source>
</evidence>
<dbReference type="Gene3D" id="3.40.50.880">
    <property type="match status" value="1"/>
</dbReference>
<evidence type="ECO:0000313" key="3">
    <source>
        <dbReference type="Proteomes" id="UP000199513"/>
    </source>
</evidence>
<dbReference type="OrthoDB" id="9800516at2"/>
<protein>
    <submittedName>
        <fullName evidence="2">Enhancing lycopene biosynthesis protein 2</fullName>
    </submittedName>
</protein>
<accession>A0A1I2CNS6</accession>
<dbReference type="RefSeq" id="WP_091540494.1">
    <property type="nucleotide sequence ID" value="NZ_FONY01000005.1"/>
</dbReference>
<sequence>MKVGVLLSGCGVYDGTEIHEAVLTLLALEKAGAETICIAPDIDQYHVVNHLTGEEMPEKRNVLVESARIARGKITPLDQVNIEELDALAMPGGFGTAKNFTNWAFKGAESQIHEGVKQLIREMIHENKPIAAVCMSPTTLAKALEGTGIKAVLTVGNTDKASHYDIAGISKAMESIGAKVLMCDNEDVIEDDINNIVTSPCYMMDVSIVEVYKGIQKTVSKLVEMVVLQNESDGE</sequence>
<proteinExistence type="predicted"/>
<dbReference type="InterPro" id="IPR002818">
    <property type="entry name" value="DJ-1/PfpI"/>
</dbReference>
<dbReference type="SUPFAM" id="SSF52317">
    <property type="entry name" value="Class I glutamine amidotransferase-like"/>
    <property type="match status" value="1"/>
</dbReference>